<keyword evidence="3" id="KW-1185">Reference proteome</keyword>
<dbReference type="EMBL" id="CP076683">
    <property type="protein sequence ID" value="QWV18799.1"/>
    <property type="molecule type" value="Genomic_DNA"/>
</dbReference>
<sequence>MSNFAEARAGAVKRAQPNGYPQSCPPVLRITKQMRGGDVKSSVQADLKRKKFLIINGFSHLDGLLKRFG</sequence>
<evidence type="ECO:0000313" key="2">
    <source>
        <dbReference type="EMBL" id="QWV18799.1"/>
    </source>
</evidence>
<gene>
    <name evidence="2" type="ORF">KQ248_09200</name>
</gene>
<proteinExistence type="predicted"/>
<accession>A0ABX8J0V5</accession>
<dbReference type="RefSeq" id="WP_128120115.1">
    <property type="nucleotide sequence ID" value="NZ_CP076683.1"/>
</dbReference>
<dbReference type="Proteomes" id="UP000683436">
    <property type="component" value="Chromosome"/>
</dbReference>
<name>A0ABX8J0V5_9GAMM</name>
<feature type="region of interest" description="Disordered" evidence="1">
    <location>
        <begin position="1"/>
        <end position="24"/>
    </location>
</feature>
<evidence type="ECO:0000313" key="3">
    <source>
        <dbReference type="Proteomes" id="UP000683436"/>
    </source>
</evidence>
<protein>
    <submittedName>
        <fullName evidence="2">Uncharacterized protein</fullName>
    </submittedName>
</protein>
<reference evidence="2 3" key="1">
    <citation type="submission" date="2021-06" db="EMBL/GenBank/DDBJ databases">
        <title>Microbial metabolic specificity influences pelagic lipid remineralization.</title>
        <authorList>
            <person name="Behrendt L."/>
            <person name="Hunter J.E."/>
            <person name="Alcolombri U."/>
            <person name="Smriga S."/>
            <person name="Mincer T."/>
            <person name="Lowenstein D.P."/>
            <person name="Peaudecerf F.J."/>
            <person name="Fernandez V.I."/>
            <person name="Fredricks H."/>
            <person name="Almblad H."/>
            <person name="Harrison J.J."/>
            <person name="Stocker R."/>
            <person name="Van Mooy B.A.S."/>
        </authorList>
    </citation>
    <scope>NUCLEOTIDE SEQUENCE [LARGE SCALE GENOMIC DNA]</scope>
    <source>
        <strain evidence="2 3">A252</strain>
    </source>
</reference>
<organism evidence="2 3">
    <name type="scientific">Stutzerimonas zhaodongensis</name>
    <dbReference type="NCBI Taxonomy" id="1176257"/>
    <lineage>
        <taxon>Bacteria</taxon>
        <taxon>Pseudomonadati</taxon>
        <taxon>Pseudomonadota</taxon>
        <taxon>Gammaproteobacteria</taxon>
        <taxon>Pseudomonadales</taxon>
        <taxon>Pseudomonadaceae</taxon>
        <taxon>Stutzerimonas</taxon>
    </lineage>
</organism>
<evidence type="ECO:0000256" key="1">
    <source>
        <dbReference type="SAM" id="MobiDB-lite"/>
    </source>
</evidence>